<reference evidence="11" key="2">
    <citation type="submission" date="2025-08" db="UniProtKB">
        <authorList>
            <consortium name="Ensembl"/>
        </authorList>
    </citation>
    <scope>IDENTIFICATION</scope>
    <source>
        <strain evidence="11">Glennie</strain>
    </source>
</reference>
<dbReference type="PRINTS" id="PR00245">
    <property type="entry name" value="OLFACTORYR"/>
</dbReference>
<dbReference type="InParanoid" id="A0A6I8N0T8"/>
<dbReference type="OMA" id="SAECWIL"/>
<feature type="domain" description="G-protein coupled receptors family 1 profile" evidence="10">
    <location>
        <begin position="41"/>
        <end position="290"/>
    </location>
</feature>
<dbReference type="GO" id="GO:0005886">
    <property type="term" value="C:plasma membrane"/>
    <property type="evidence" value="ECO:0000318"/>
    <property type="project" value="GO_Central"/>
</dbReference>
<dbReference type="GO" id="GO:0004984">
    <property type="term" value="F:olfactory receptor activity"/>
    <property type="evidence" value="ECO:0000318"/>
    <property type="project" value="GO_Central"/>
</dbReference>
<dbReference type="Gene3D" id="1.20.1070.10">
    <property type="entry name" value="Rhodopsin 7-helix transmembrane proteins"/>
    <property type="match status" value="1"/>
</dbReference>
<dbReference type="Proteomes" id="UP000002279">
    <property type="component" value="Chromosome 3"/>
</dbReference>
<keyword evidence="3" id="KW-0716">Sensory transduction</keyword>
<dbReference type="PRINTS" id="PR00237">
    <property type="entry name" value="GPCRRHODOPSN"/>
</dbReference>
<feature type="transmembrane region" description="Helical" evidence="9">
    <location>
        <begin position="140"/>
        <end position="158"/>
    </location>
</feature>
<keyword evidence="5" id="KW-0552">Olfaction</keyword>
<evidence type="ECO:0000256" key="6">
    <source>
        <dbReference type="ARBA" id="ARBA00022989"/>
    </source>
</evidence>
<dbReference type="FunCoup" id="A0A6I8N0T8">
    <property type="interactions" value="179"/>
</dbReference>
<accession>A0A6I8N0T8</accession>
<evidence type="ECO:0000313" key="12">
    <source>
        <dbReference type="Proteomes" id="UP000002279"/>
    </source>
</evidence>
<protein>
    <recommendedName>
        <fullName evidence="10">G-protein coupled receptors family 1 profile domain-containing protein</fullName>
    </recommendedName>
</protein>
<feature type="transmembrane region" description="Helical" evidence="9">
    <location>
        <begin position="25"/>
        <end position="48"/>
    </location>
</feature>
<feature type="transmembrane region" description="Helical" evidence="9">
    <location>
        <begin position="200"/>
        <end position="223"/>
    </location>
</feature>
<dbReference type="RefSeq" id="XP_007664777.1">
    <property type="nucleotide sequence ID" value="XM_007666587.1"/>
</dbReference>
<proteinExistence type="predicted"/>
<reference evidence="11 12" key="1">
    <citation type="journal article" date="2008" name="Nature">
        <title>Genome analysis of the platypus reveals unique signatures of evolution.</title>
        <authorList>
            <person name="Warren W.C."/>
            <person name="Hillier L.W."/>
            <person name="Marshall Graves J.A."/>
            <person name="Birney E."/>
            <person name="Ponting C.P."/>
            <person name="Grutzner F."/>
            <person name="Belov K."/>
            <person name="Miller W."/>
            <person name="Clarke L."/>
            <person name="Chinwalla A.T."/>
            <person name="Yang S.P."/>
            <person name="Heger A."/>
            <person name="Locke D.P."/>
            <person name="Miethke P."/>
            <person name="Waters P.D."/>
            <person name="Veyrunes F."/>
            <person name="Fulton L."/>
            <person name="Fulton B."/>
            <person name="Graves T."/>
            <person name="Wallis J."/>
            <person name="Puente X.S."/>
            <person name="Lopez-Otin C."/>
            <person name="Ordonez G.R."/>
            <person name="Eichler E.E."/>
            <person name="Chen L."/>
            <person name="Cheng Z."/>
            <person name="Deakin J.E."/>
            <person name="Alsop A."/>
            <person name="Thompson K."/>
            <person name="Kirby P."/>
            <person name="Papenfuss A.T."/>
            <person name="Wakefield M.J."/>
            <person name="Olender T."/>
            <person name="Lancet D."/>
            <person name="Huttley G.A."/>
            <person name="Smit A.F."/>
            <person name="Pask A."/>
            <person name="Temple-Smith P."/>
            <person name="Batzer M.A."/>
            <person name="Walker J.A."/>
            <person name="Konkel M.K."/>
            <person name="Harris R.S."/>
            <person name="Whittington C.M."/>
            <person name="Wong E.S."/>
            <person name="Gemmell N.J."/>
            <person name="Buschiazzo E."/>
            <person name="Vargas Jentzsch I.M."/>
            <person name="Merkel A."/>
            <person name="Schmitz J."/>
            <person name="Zemann A."/>
            <person name="Churakov G."/>
            <person name="Kriegs J.O."/>
            <person name="Brosius J."/>
            <person name="Murchison E.P."/>
            <person name="Sachidanandam R."/>
            <person name="Smith C."/>
            <person name="Hannon G.J."/>
            <person name="Tsend-Ayush E."/>
            <person name="McMillan D."/>
            <person name="Attenborough R."/>
            <person name="Rens W."/>
            <person name="Ferguson-Smith M."/>
            <person name="Lefevre C.M."/>
            <person name="Sharp J.A."/>
            <person name="Nicholas K.R."/>
            <person name="Ray D.A."/>
            <person name="Kube M."/>
            <person name="Reinhardt R."/>
            <person name="Pringle T.H."/>
            <person name="Taylor J."/>
            <person name="Jones R.C."/>
            <person name="Nixon B."/>
            <person name="Dacheux J.L."/>
            <person name="Niwa H."/>
            <person name="Sekita Y."/>
            <person name="Huang X."/>
            <person name="Stark A."/>
            <person name="Kheradpour P."/>
            <person name="Kellis M."/>
            <person name="Flicek P."/>
            <person name="Chen Y."/>
            <person name="Webber C."/>
            <person name="Hardison R."/>
            <person name="Nelson J."/>
            <person name="Hallsworth-Pepin K."/>
            <person name="Delehaunty K."/>
            <person name="Markovic C."/>
            <person name="Minx P."/>
            <person name="Feng Y."/>
            <person name="Kremitzki C."/>
            <person name="Mitreva M."/>
            <person name="Glasscock J."/>
            <person name="Wylie T."/>
            <person name="Wohldmann P."/>
            <person name="Thiru P."/>
            <person name="Nhan M.N."/>
            <person name="Pohl C.S."/>
            <person name="Smith S.M."/>
            <person name="Hou S."/>
            <person name="Nefedov M."/>
            <person name="de Jong P.J."/>
            <person name="Renfree M.B."/>
            <person name="Mardis E.R."/>
            <person name="Wilson R.K."/>
        </authorList>
    </citation>
    <scope>NUCLEOTIDE SEQUENCE [LARGE SCALE GENOMIC DNA]</scope>
    <source>
        <strain evidence="11 12">Glennie</strain>
    </source>
</reference>
<dbReference type="PANTHER" id="PTHR26453">
    <property type="entry name" value="OLFACTORY RECEPTOR"/>
    <property type="match status" value="1"/>
</dbReference>
<evidence type="ECO:0000256" key="5">
    <source>
        <dbReference type="ARBA" id="ARBA00022725"/>
    </source>
</evidence>
<keyword evidence="8" id="KW-0807">Transducer</keyword>
<dbReference type="Pfam" id="PF13853">
    <property type="entry name" value="7tm_4"/>
    <property type="match status" value="1"/>
</dbReference>
<dbReference type="SUPFAM" id="SSF81321">
    <property type="entry name" value="Family A G protein-coupled receptor-like"/>
    <property type="match status" value="1"/>
</dbReference>
<dbReference type="FunFam" id="1.20.1070.10:FF:000001">
    <property type="entry name" value="Olfactory receptor"/>
    <property type="match status" value="1"/>
</dbReference>
<feature type="transmembrane region" description="Helical" evidence="9">
    <location>
        <begin position="102"/>
        <end position="119"/>
    </location>
</feature>
<dbReference type="GO" id="GO:0050911">
    <property type="term" value="P:detection of chemical stimulus involved in sensory perception of smell"/>
    <property type="evidence" value="ECO:0000318"/>
    <property type="project" value="GO_Central"/>
</dbReference>
<reference evidence="11" key="3">
    <citation type="submission" date="2025-09" db="UniProtKB">
        <authorList>
            <consortium name="Ensembl"/>
        </authorList>
    </citation>
    <scope>IDENTIFICATION</scope>
    <source>
        <strain evidence="11">Glennie</strain>
    </source>
</reference>
<organism evidence="11 12">
    <name type="scientific">Ornithorhynchus anatinus</name>
    <name type="common">Duckbill platypus</name>
    <dbReference type="NCBI Taxonomy" id="9258"/>
    <lineage>
        <taxon>Eukaryota</taxon>
        <taxon>Metazoa</taxon>
        <taxon>Chordata</taxon>
        <taxon>Craniata</taxon>
        <taxon>Vertebrata</taxon>
        <taxon>Euteleostomi</taxon>
        <taxon>Mammalia</taxon>
        <taxon>Monotremata</taxon>
        <taxon>Ornithorhynchidae</taxon>
        <taxon>Ornithorhynchus</taxon>
    </lineage>
</organism>
<feature type="transmembrane region" description="Helical" evidence="9">
    <location>
        <begin position="244"/>
        <end position="262"/>
    </location>
</feature>
<dbReference type="GeneID" id="100680627"/>
<evidence type="ECO:0000256" key="4">
    <source>
        <dbReference type="ARBA" id="ARBA00022692"/>
    </source>
</evidence>
<evidence type="ECO:0000256" key="2">
    <source>
        <dbReference type="ARBA" id="ARBA00022475"/>
    </source>
</evidence>
<keyword evidence="2" id="KW-1003">Cell membrane</keyword>
<keyword evidence="12" id="KW-1185">Reference proteome</keyword>
<keyword evidence="7 9" id="KW-0472">Membrane</keyword>
<evidence type="ECO:0000256" key="3">
    <source>
        <dbReference type="ARBA" id="ARBA00022606"/>
    </source>
</evidence>
<evidence type="ECO:0000256" key="8">
    <source>
        <dbReference type="ARBA" id="ARBA00023224"/>
    </source>
</evidence>
<keyword evidence="4 9" id="KW-0812">Transmembrane</keyword>
<dbReference type="InterPro" id="IPR000276">
    <property type="entry name" value="GPCR_Rhodpsn"/>
</dbReference>
<feature type="transmembrane region" description="Helical" evidence="9">
    <location>
        <begin position="60"/>
        <end position="82"/>
    </location>
</feature>
<dbReference type="InterPro" id="IPR017452">
    <property type="entry name" value="GPCR_Rhodpsn_7TM"/>
</dbReference>
<keyword evidence="6 9" id="KW-1133">Transmembrane helix</keyword>
<dbReference type="Ensembl" id="ENSOANT00000057909.1">
    <property type="protein sequence ID" value="ENSOANP00000034524.1"/>
    <property type="gene ID" value="ENSOANG00000040605.1"/>
</dbReference>
<evidence type="ECO:0000259" key="10">
    <source>
        <dbReference type="PROSITE" id="PS50262"/>
    </source>
</evidence>
<name>A0A6I8N0T8_ORNAN</name>
<feature type="transmembrane region" description="Helical" evidence="9">
    <location>
        <begin position="274"/>
        <end position="292"/>
    </location>
</feature>
<evidence type="ECO:0000256" key="9">
    <source>
        <dbReference type="SAM" id="Phobius"/>
    </source>
</evidence>
<dbReference type="GeneTree" id="ENSGT01150000286970"/>
<dbReference type="GO" id="GO:0004930">
    <property type="term" value="F:G protein-coupled receptor activity"/>
    <property type="evidence" value="ECO:0007669"/>
    <property type="project" value="InterPro"/>
</dbReference>
<dbReference type="AlphaFoldDB" id="A0A6I8N0T8"/>
<dbReference type="CDD" id="cd15225">
    <property type="entry name" value="7tmA_OR10A-like"/>
    <property type="match status" value="1"/>
</dbReference>
<dbReference type="OrthoDB" id="9975554at2759"/>
<comment type="subcellular location">
    <subcellularLocation>
        <location evidence="1">Cell membrane</location>
        <topology evidence="1">Multi-pass membrane protein</topology>
    </subcellularLocation>
</comment>
<dbReference type="PROSITE" id="PS50262">
    <property type="entry name" value="G_PROTEIN_RECEP_F1_2"/>
    <property type="match status" value="1"/>
</dbReference>
<evidence type="ECO:0000256" key="1">
    <source>
        <dbReference type="ARBA" id="ARBA00004651"/>
    </source>
</evidence>
<evidence type="ECO:0000256" key="7">
    <source>
        <dbReference type="ARBA" id="ARBA00023136"/>
    </source>
</evidence>
<evidence type="ECO:0000313" key="11">
    <source>
        <dbReference type="Ensembl" id="ENSOANP00000034524.1"/>
    </source>
</evidence>
<dbReference type="KEGG" id="oaa:100680627"/>
<dbReference type="InterPro" id="IPR000725">
    <property type="entry name" value="Olfact_rcpt"/>
</dbReference>
<gene>
    <name evidence="11" type="primary">LOC100680627</name>
</gene>
<sequence length="314" mass="35129">MREGNQSLVTEFILLGFSNLHEFKVILFMLFLVVYLITLIGNSLLVLVSTVDPTLQTPMYFFLRSLSLMDMGYTTVIIPKMLTNFLSKDKSISFGGCATQMYFAFFFGSSECWILTTMANDRQAAICDPLRYSLIMNRRFCLQLSLASWLAGIPVATVQTTLMFTLPFCGPNVINHFFCDSPPVLDLVCTDTFALEIHSVTATVIILMLPFGVIVVSYIRILVTILKMSSAEGRRKAFSTCSSHLVVVSLFFGAAGSTYFRLKSTYSPETKKLLSLSYSVFTPMLNPLIYSLRNQEVKGALKRILGKKISSQDL</sequence>